<dbReference type="EMBL" id="JXSL01000020">
    <property type="protein sequence ID" value="KIM00190.1"/>
    <property type="molecule type" value="Genomic_DNA"/>
</dbReference>
<gene>
    <name evidence="3" type="ORF">CCC_02978</name>
</gene>
<proteinExistence type="inferred from homology"/>
<dbReference type="Proteomes" id="UP000031971">
    <property type="component" value="Unassembled WGS sequence"/>
</dbReference>
<dbReference type="CDD" id="cd00293">
    <property type="entry name" value="USP-like"/>
    <property type="match status" value="1"/>
</dbReference>
<dbReference type="SUPFAM" id="SSF52402">
    <property type="entry name" value="Adenine nucleotide alpha hydrolases-like"/>
    <property type="match status" value="2"/>
</dbReference>
<evidence type="ECO:0000313" key="4">
    <source>
        <dbReference type="Proteomes" id="UP000031971"/>
    </source>
</evidence>
<dbReference type="InterPro" id="IPR006016">
    <property type="entry name" value="UspA"/>
</dbReference>
<evidence type="ECO:0000313" key="3">
    <source>
        <dbReference type="EMBL" id="KIM00190.1"/>
    </source>
</evidence>
<dbReference type="AlphaFoldDB" id="A0A0C2YKA5"/>
<organism evidence="3 4">
    <name type="scientific">Paramagnetospirillum magnetotacticum MS-1</name>
    <dbReference type="NCBI Taxonomy" id="272627"/>
    <lineage>
        <taxon>Bacteria</taxon>
        <taxon>Pseudomonadati</taxon>
        <taxon>Pseudomonadota</taxon>
        <taxon>Alphaproteobacteria</taxon>
        <taxon>Rhodospirillales</taxon>
        <taxon>Magnetospirillaceae</taxon>
        <taxon>Paramagnetospirillum</taxon>
    </lineage>
</organism>
<comment type="similarity">
    <text evidence="1">Belongs to the universal stress protein A family.</text>
</comment>
<accession>A0A0C2YKA5</accession>
<reference evidence="3 4" key="1">
    <citation type="submission" date="2015-01" db="EMBL/GenBank/DDBJ databases">
        <title>Genome Sequence of Magnetospirillum magnetotacticum Strain MS-1.</title>
        <authorList>
            <person name="Marinov G.K."/>
            <person name="Smalley M.D."/>
            <person name="DeSalvo G."/>
        </authorList>
    </citation>
    <scope>NUCLEOTIDE SEQUENCE [LARGE SCALE GENOMIC DNA]</scope>
    <source>
        <strain evidence="3 4">MS-1</strain>
    </source>
</reference>
<dbReference type="PRINTS" id="PR01438">
    <property type="entry name" value="UNVRSLSTRESS"/>
</dbReference>
<protein>
    <submittedName>
        <fullName evidence="3">Universal stress protein family tandem domain</fullName>
    </submittedName>
</protein>
<comment type="caution">
    <text evidence="3">The sequence shown here is derived from an EMBL/GenBank/DDBJ whole genome shotgun (WGS) entry which is preliminary data.</text>
</comment>
<dbReference type="PANTHER" id="PTHR46268">
    <property type="entry name" value="STRESS RESPONSE PROTEIN NHAX"/>
    <property type="match status" value="1"/>
</dbReference>
<feature type="domain" description="UspA" evidence="2">
    <location>
        <begin position="236"/>
        <end position="287"/>
    </location>
</feature>
<evidence type="ECO:0000256" key="1">
    <source>
        <dbReference type="ARBA" id="ARBA00008791"/>
    </source>
</evidence>
<dbReference type="STRING" id="272627.CCC_02978"/>
<dbReference type="InterPro" id="IPR006015">
    <property type="entry name" value="Universal_stress_UspA"/>
</dbReference>
<dbReference type="OrthoDB" id="9804721at2"/>
<dbReference type="PANTHER" id="PTHR46268:SF15">
    <property type="entry name" value="UNIVERSAL STRESS PROTEIN HP_0031"/>
    <property type="match status" value="1"/>
</dbReference>
<dbReference type="Pfam" id="PF00582">
    <property type="entry name" value="Usp"/>
    <property type="match status" value="1"/>
</dbReference>
<name>A0A0C2YKA5_PARME</name>
<evidence type="ECO:0000259" key="2">
    <source>
        <dbReference type="Pfam" id="PF00582"/>
    </source>
</evidence>
<keyword evidence="4" id="KW-1185">Reference proteome</keyword>
<dbReference type="Gene3D" id="3.40.50.12370">
    <property type="match status" value="1"/>
</dbReference>
<sequence>MSAFKSILVPVEAEMSAAIPLDTALRLAGRFSSHVTGLHVRSDPTNAVPLVGEGMSGAMVEEMIGIAETQAAQRAKLARAAFDAALARNGTPLVDTPPVDGVSAEWVEVVGREEDVITWRGRVSDMVVFNHPGGEAEVAAMITLNTALMACGRPLLLCPAEPAPLPGTNVCIAWNGSAEAARAVAFAMPFLQGASAVTILTVAEHAGGPAPAGDLETYLAWNGICATTTIIQASSSHAGEELLRQTRQVGADLLVMGAYTHSRLRQLILGGVTRHVISHAQLHVLMCH</sequence>
<dbReference type="RefSeq" id="WP_009868397.1">
    <property type="nucleotide sequence ID" value="NZ_JXSL01000020.1"/>
</dbReference>